<keyword evidence="10" id="KW-1185">Reference proteome</keyword>
<evidence type="ECO:0000259" key="8">
    <source>
        <dbReference type="PROSITE" id="PS50156"/>
    </source>
</evidence>
<reference evidence="10" key="1">
    <citation type="submission" date="2017-04" db="EMBL/GenBank/DDBJ databases">
        <authorList>
            <person name="Varghese N."/>
            <person name="Submissions S."/>
        </authorList>
    </citation>
    <scope>NUCLEOTIDE SEQUENCE [LARGE SCALE GENOMIC DNA]</scope>
    <source>
        <strain evidence="10">RKEM611</strain>
    </source>
</reference>
<dbReference type="PANTHER" id="PTHR33406">
    <property type="entry name" value="MEMBRANE PROTEIN MJ1562-RELATED"/>
    <property type="match status" value="1"/>
</dbReference>
<dbReference type="GO" id="GO:0022857">
    <property type="term" value="F:transmembrane transporter activity"/>
    <property type="evidence" value="ECO:0007669"/>
    <property type="project" value="InterPro"/>
</dbReference>
<dbReference type="InterPro" id="IPR050545">
    <property type="entry name" value="Mycobact_MmpL"/>
</dbReference>
<dbReference type="Gene3D" id="1.20.1640.10">
    <property type="entry name" value="Multidrug efflux transporter AcrB transmembrane domain"/>
    <property type="match status" value="2"/>
</dbReference>
<dbReference type="OrthoDB" id="9794724at2"/>
<feature type="transmembrane region" description="Helical" evidence="7">
    <location>
        <begin position="339"/>
        <end position="365"/>
    </location>
</feature>
<dbReference type="InterPro" id="IPR001036">
    <property type="entry name" value="Acrflvin-R"/>
</dbReference>
<keyword evidence="3" id="KW-1003">Cell membrane</keyword>
<gene>
    <name evidence="9" type="ORF">SAMN06296036_12839</name>
</gene>
<sequence>MLNKSIAALIRFRWLLFLVFAALAFILGPYAQKAFVPDNSIKVWFLEDDPTLLDYEHFQDTFGNDEVLLILLENQNASVFDEGFFQRIDALSQDLESLEGVFQVTSIANVQDAFDTEEGIIFRKASEQLSLDDYQTYAMESDYFKDRLINSNGQKTLVWAQMAAMENFDQARDQVLAHCYDLLAKHGFADAPRGGIGVIYSALNLLTAQDLATVGGLGYLLMFVFLGFSFRTVRYVLATLVIVSLSTSITLGLMGLAGVQVNMVTVVLPTVILVLGIADAIHFPSTFRRLEMEHPQSSKYEIVFKSLQSILVPCLLTSVTTAVGFFALSSAPMSSVRQLGIYAGIGVLLAFLLSGLLMSIFYLGLKKLKSAPDPREHSFLSNVLDKIKSLVKQRPQLISIICIPLFLLSLILSVQQNIDTYTLGYLPSDHSVVQDHETIESRWGYYQPFEFTLRLKSQDFIETADTFNRVAGFQAEVMKQDEIFRSFSILDIYQRLAKVMNIPTKSPWSEEEIAQLKFVLNSQHRVWEPDDDEYLDNILAPVINFDRDLLRITFTSKMLSAQQADQLKNRILKIGQKSFGDDYLLKPAGYPPLYIKIIDYAMESQISSFGLALVLIFLLMIVWLRSLRLALISLIPNLFPVLGMFSLMHLLGIDLDIATATIAAIVMGVAVDDTIHFMFRWREGERLGLDWEQCLDHSFAHAGKAALVTSLILMGSYPVLLLAQVKTVQYFGILTSAAAFLALLADLFMLPCILKFFHKPRPQAQET</sequence>
<proteinExistence type="inferred from homology"/>
<feature type="transmembrane region" description="Helical" evidence="7">
    <location>
        <begin position="397"/>
        <end position="414"/>
    </location>
</feature>
<feature type="transmembrane region" description="Helical" evidence="7">
    <location>
        <begin position="302"/>
        <end position="327"/>
    </location>
</feature>
<protein>
    <recommendedName>
        <fullName evidence="8">SSD domain-containing protein</fullName>
    </recommendedName>
</protein>
<feature type="transmembrane region" description="Helical" evidence="7">
    <location>
        <begin position="731"/>
        <end position="754"/>
    </location>
</feature>
<evidence type="ECO:0000256" key="1">
    <source>
        <dbReference type="ARBA" id="ARBA00004651"/>
    </source>
</evidence>
<keyword evidence="5 7" id="KW-1133">Transmembrane helix</keyword>
<feature type="domain" description="SSD" evidence="8">
    <location>
        <begin position="629"/>
        <end position="756"/>
    </location>
</feature>
<dbReference type="PRINTS" id="PR00702">
    <property type="entry name" value="ACRIFLAVINRP"/>
</dbReference>
<feature type="transmembrane region" description="Helical" evidence="7">
    <location>
        <begin position="235"/>
        <end position="257"/>
    </location>
</feature>
<evidence type="ECO:0000313" key="9">
    <source>
        <dbReference type="EMBL" id="SMF74212.1"/>
    </source>
</evidence>
<dbReference type="InterPro" id="IPR004869">
    <property type="entry name" value="MMPL_dom"/>
</dbReference>
<comment type="subcellular location">
    <subcellularLocation>
        <location evidence="1">Cell membrane</location>
        <topology evidence="1">Multi-pass membrane protein</topology>
    </subcellularLocation>
</comment>
<evidence type="ECO:0000256" key="2">
    <source>
        <dbReference type="ARBA" id="ARBA00010157"/>
    </source>
</evidence>
<feature type="transmembrane region" description="Helical" evidence="7">
    <location>
        <begin position="263"/>
        <end position="281"/>
    </location>
</feature>
<comment type="similarity">
    <text evidence="2">Belongs to the resistance-nodulation-cell division (RND) (TC 2.A.6) family. MmpL subfamily.</text>
</comment>
<dbReference type="PANTHER" id="PTHR33406:SF6">
    <property type="entry name" value="MEMBRANE PROTEIN YDGH-RELATED"/>
    <property type="match status" value="1"/>
</dbReference>
<dbReference type="InterPro" id="IPR000731">
    <property type="entry name" value="SSD"/>
</dbReference>
<feature type="transmembrane region" description="Helical" evidence="7">
    <location>
        <begin position="705"/>
        <end position="725"/>
    </location>
</feature>
<feature type="transmembrane region" description="Helical" evidence="7">
    <location>
        <begin position="631"/>
        <end position="651"/>
    </location>
</feature>
<dbReference type="RefSeq" id="WP_132324605.1">
    <property type="nucleotide sequence ID" value="NZ_FWZT01000028.1"/>
</dbReference>
<dbReference type="GO" id="GO:0005886">
    <property type="term" value="C:plasma membrane"/>
    <property type="evidence" value="ECO:0007669"/>
    <property type="project" value="UniProtKB-SubCell"/>
</dbReference>
<evidence type="ECO:0000313" key="10">
    <source>
        <dbReference type="Proteomes" id="UP000192907"/>
    </source>
</evidence>
<organism evidence="9 10">
    <name type="scientific">Pseudobacteriovorax antillogorgiicola</name>
    <dbReference type="NCBI Taxonomy" id="1513793"/>
    <lineage>
        <taxon>Bacteria</taxon>
        <taxon>Pseudomonadati</taxon>
        <taxon>Bdellovibrionota</taxon>
        <taxon>Oligoflexia</taxon>
        <taxon>Oligoflexales</taxon>
        <taxon>Pseudobacteriovoracaceae</taxon>
        <taxon>Pseudobacteriovorax</taxon>
    </lineage>
</organism>
<feature type="domain" description="SSD" evidence="8">
    <location>
        <begin position="237"/>
        <end position="353"/>
    </location>
</feature>
<evidence type="ECO:0000256" key="4">
    <source>
        <dbReference type="ARBA" id="ARBA00022692"/>
    </source>
</evidence>
<feature type="transmembrane region" description="Helical" evidence="7">
    <location>
        <begin position="211"/>
        <end position="228"/>
    </location>
</feature>
<feature type="transmembrane region" description="Helical" evidence="7">
    <location>
        <begin position="657"/>
        <end position="679"/>
    </location>
</feature>
<dbReference type="EMBL" id="FWZT01000028">
    <property type="protein sequence ID" value="SMF74212.1"/>
    <property type="molecule type" value="Genomic_DNA"/>
</dbReference>
<keyword evidence="6 7" id="KW-0472">Membrane</keyword>
<evidence type="ECO:0000256" key="6">
    <source>
        <dbReference type="ARBA" id="ARBA00023136"/>
    </source>
</evidence>
<dbReference type="STRING" id="1513793.SAMN06296036_12839"/>
<keyword evidence="4 7" id="KW-0812">Transmembrane</keyword>
<evidence type="ECO:0000256" key="7">
    <source>
        <dbReference type="SAM" id="Phobius"/>
    </source>
</evidence>
<dbReference type="AlphaFoldDB" id="A0A1Y6CRN3"/>
<dbReference type="Pfam" id="PF03176">
    <property type="entry name" value="MMPL"/>
    <property type="match status" value="2"/>
</dbReference>
<accession>A0A1Y6CRN3</accession>
<dbReference type="Proteomes" id="UP000192907">
    <property type="component" value="Unassembled WGS sequence"/>
</dbReference>
<dbReference type="SUPFAM" id="SSF82866">
    <property type="entry name" value="Multidrug efflux transporter AcrB transmembrane domain"/>
    <property type="match status" value="2"/>
</dbReference>
<name>A0A1Y6CRN3_9BACT</name>
<evidence type="ECO:0000256" key="5">
    <source>
        <dbReference type="ARBA" id="ARBA00022989"/>
    </source>
</evidence>
<dbReference type="PROSITE" id="PS50156">
    <property type="entry name" value="SSD"/>
    <property type="match status" value="2"/>
</dbReference>
<evidence type="ECO:0000256" key="3">
    <source>
        <dbReference type="ARBA" id="ARBA00022475"/>
    </source>
</evidence>
<feature type="transmembrane region" description="Helical" evidence="7">
    <location>
        <begin position="606"/>
        <end position="624"/>
    </location>
</feature>